<gene>
    <name evidence="1" type="ORF">TKK_003701</name>
</gene>
<sequence length="155" mass="17699">MRVDLLKVSNSRFEEFTSEQRIEPGAFFAPIKFRFRSPLFRNRCKLPLENRRPRGSPPSLDRAAAKRDDVAIWKLGKRVAAAAVYTQVRARQRRQRMYISEAGGDPLFSRLFSPFLAFVHGSPCAGVSTAKSHQCAIKHNKPQSRCHTPYTIPRN</sequence>
<name>A0ABD2XD86_9HYME</name>
<organism evidence="1 2">
    <name type="scientific">Trichogramma kaykai</name>
    <dbReference type="NCBI Taxonomy" id="54128"/>
    <lineage>
        <taxon>Eukaryota</taxon>
        <taxon>Metazoa</taxon>
        <taxon>Ecdysozoa</taxon>
        <taxon>Arthropoda</taxon>
        <taxon>Hexapoda</taxon>
        <taxon>Insecta</taxon>
        <taxon>Pterygota</taxon>
        <taxon>Neoptera</taxon>
        <taxon>Endopterygota</taxon>
        <taxon>Hymenoptera</taxon>
        <taxon>Apocrita</taxon>
        <taxon>Proctotrupomorpha</taxon>
        <taxon>Chalcidoidea</taxon>
        <taxon>Trichogrammatidae</taxon>
        <taxon>Trichogramma</taxon>
    </lineage>
</organism>
<dbReference type="AlphaFoldDB" id="A0ABD2XD86"/>
<proteinExistence type="predicted"/>
<protein>
    <submittedName>
        <fullName evidence="1">Uncharacterized protein</fullName>
    </submittedName>
</protein>
<reference evidence="1 2" key="1">
    <citation type="journal article" date="2024" name="bioRxiv">
        <title>A reference genome for Trichogramma kaykai: A tiny desert-dwelling parasitoid wasp with competing sex-ratio distorters.</title>
        <authorList>
            <person name="Culotta J."/>
            <person name="Lindsey A.R."/>
        </authorList>
    </citation>
    <scope>NUCLEOTIDE SEQUENCE [LARGE SCALE GENOMIC DNA]</scope>
    <source>
        <strain evidence="1 2">KSX58</strain>
    </source>
</reference>
<evidence type="ECO:0000313" key="1">
    <source>
        <dbReference type="EMBL" id="KAL3403416.1"/>
    </source>
</evidence>
<comment type="caution">
    <text evidence="1">The sequence shown here is derived from an EMBL/GenBank/DDBJ whole genome shotgun (WGS) entry which is preliminary data.</text>
</comment>
<accession>A0ABD2XD86</accession>
<keyword evidence="2" id="KW-1185">Reference proteome</keyword>
<dbReference type="EMBL" id="JBJJXI010000030">
    <property type="protein sequence ID" value="KAL3403416.1"/>
    <property type="molecule type" value="Genomic_DNA"/>
</dbReference>
<dbReference type="Proteomes" id="UP001627154">
    <property type="component" value="Unassembled WGS sequence"/>
</dbReference>
<evidence type="ECO:0000313" key="2">
    <source>
        <dbReference type="Proteomes" id="UP001627154"/>
    </source>
</evidence>